<organism evidence="4">
    <name type="scientific">Brachypodium distachyon</name>
    <name type="common">Purple false brome</name>
    <name type="synonym">Trachynia distachya</name>
    <dbReference type="NCBI Taxonomy" id="15368"/>
    <lineage>
        <taxon>Eukaryota</taxon>
        <taxon>Viridiplantae</taxon>
        <taxon>Streptophyta</taxon>
        <taxon>Embryophyta</taxon>
        <taxon>Tracheophyta</taxon>
        <taxon>Spermatophyta</taxon>
        <taxon>Magnoliopsida</taxon>
        <taxon>Liliopsida</taxon>
        <taxon>Poales</taxon>
        <taxon>Poaceae</taxon>
        <taxon>BOP clade</taxon>
        <taxon>Pooideae</taxon>
        <taxon>Stipodae</taxon>
        <taxon>Brachypodieae</taxon>
        <taxon>Brachypodium</taxon>
    </lineage>
</organism>
<accession>I1HUQ1</accession>
<dbReference type="InParanoid" id="I1HUQ1"/>
<dbReference type="HOGENOM" id="CLU_1596772_0_0_1"/>
<keyword evidence="6" id="KW-1185">Reference proteome</keyword>
<proteinExistence type="predicted"/>
<dbReference type="EnsemblPlants" id="PNT73502">
    <property type="protein sequence ID" value="PNT73502"/>
    <property type="gene ID" value="BRADI_2g59161v3"/>
</dbReference>
<dbReference type="Proteomes" id="UP000008810">
    <property type="component" value="Chromosome 2"/>
</dbReference>
<keyword evidence="1" id="KW-0479">Metal-binding</keyword>
<keyword evidence="1" id="KW-0862">Zinc</keyword>
<feature type="compositionally biased region" description="Low complexity" evidence="2">
    <location>
        <begin position="151"/>
        <end position="160"/>
    </location>
</feature>
<feature type="region of interest" description="Disordered" evidence="2">
    <location>
        <begin position="67"/>
        <end position="89"/>
    </location>
</feature>
<gene>
    <name evidence="4" type="ORF">BRADI_2g59161v3</name>
</gene>
<dbReference type="InterPro" id="IPR036236">
    <property type="entry name" value="Znf_C2H2_sf"/>
</dbReference>
<dbReference type="GO" id="GO:0008270">
    <property type="term" value="F:zinc ion binding"/>
    <property type="evidence" value="ECO:0007669"/>
    <property type="project" value="UniProtKB-KW"/>
</dbReference>
<evidence type="ECO:0000313" key="6">
    <source>
        <dbReference type="Proteomes" id="UP000008810"/>
    </source>
</evidence>
<evidence type="ECO:0000256" key="2">
    <source>
        <dbReference type="SAM" id="MobiDB-lite"/>
    </source>
</evidence>
<dbReference type="OrthoDB" id="676567at2759"/>
<dbReference type="PROSITE" id="PS00028">
    <property type="entry name" value="ZINC_FINGER_C2H2_1"/>
    <property type="match status" value="1"/>
</dbReference>
<feature type="compositionally biased region" description="Basic and acidic residues" evidence="2">
    <location>
        <begin position="131"/>
        <end position="142"/>
    </location>
</feature>
<protein>
    <recommendedName>
        <fullName evidence="3">C2H2-type domain-containing protein</fullName>
    </recommendedName>
</protein>
<evidence type="ECO:0000256" key="1">
    <source>
        <dbReference type="PROSITE-ProRule" id="PRU00042"/>
    </source>
</evidence>
<evidence type="ECO:0000259" key="3">
    <source>
        <dbReference type="PROSITE" id="PS50157"/>
    </source>
</evidence>
<name>I1HUQ1_BRADI</name>
<feature type="region of interest" description="Disordered" evidence="2">
    <location>
        <begin position="1"/>
        <end position="30"/>
    </location>
</feature>
<keyword evidence="1" id="KW-0863">Zinc-finger</keyword>
<dbReference type="EMBL" id="CM000881">
    <property type="protein sequence ID" value="PNT73502.1"/>
    <property type="molecule type" value="Genomic_DNA"/>
</dbReference>
<evidence type="ECO:0000313" key="4">
    <source>
        <dbReference type="EMBL" id="PNT73502.1"/>
    </source>
</evidence>
<reference evidence="4 5" key="1">
    <citation type="journal article" date="2010" name="Nature">
        <title>Genome sequencing and analysis of the model grass Brachypodium distachyon.</title>
        <authorList>
            <consortium name="International Brachypodium Initiative"/>
        </authorList>
    </citation>
    <scope>NUCLEOTIDE SEQUENCE [LARGE SCALE GENOMIC DNA]</scope>
    <source>
        <strain evidence="4 5">Bd21</strain>
    </source>
</reference>
<dbReference type="AlphaFoldDB" id="I1HUQ1"/>
<evidence type="ECO:0000313" key="5">
    <source>
        <dbReference type="EnsemblPlants" id="PNT73502"/>
    </source>
</evidence>
<reference evidence="4" key="2">
    <citation type="submission" date="2017-06" db="EMBL/GenBank/DDBJ databases">
        <title>WGS assembly of Brachypodium distachyon.</title>
        <authorList>
            <consortium name="The International Brachypodium Initiative"/>
            <person name="Lucas S."/>
            <person name="Harmon-Smith M."/>
            <person name="Lail K."/>
            <person name="Tice H."/>
            <person name="Grimwood J."/>
            <person name="Bruce D."/>
            <person name="Barry K."/>
            <person name="Shu S."/>
            <person name="Lindquist E."/>
            <person name="Wang M."/>
            <person name="Pitluck S."/>
            <person name="Vogel J.P."/>
            <person name="Garvin D.F."/>
            <person name="Mockler T.C."/>
            <person name="Schmutz J."/>
            <person name="Rokhsar D."/>
            <person name="Bevan M.W."/>
        </authorList>
    </citation>
    <scope>NUCLEOTIDE SEQUENCE</scope>
    <source>
        <strain evidence="4">Bd21</strain>
    </source>
</reference>
<dbReference type="Gramene" id="PNT73502">
    <property type="protein sequence ID" value="PNT73502"/>
    <property type="gene ID" value="BRADI_2g59161v3"/>
</dbReference>
<dbReference type="InterPro" id="IPR013087">
    <property type="entry name" value="Znf_C2H2_type"/>
</dbReference>
<sequence>MGDSSAARDYYDGAVSDSDNDDTGYYHHDGAVSSDTAALYRRLQQAAAAVLVPQPATDVELEQQQAVVHPAGGSQQQQQPAGNNNDNQIRGFVCKQEGCGRWFQTHQGLGRHMAGHKNKRLRLQAAAAGGRVERPAPQDSRVRQVRHGVRAGRAARVPQADAQQRQA</sequence>
<dbReference type="SUPFAM" id="SSF57667">
    <property type="entry name" value="beta-beta-alpha zinc fingers"/>
    <property type="match status" value="1"/>
</dbReference>
<feature type="compositionally biased region" description="Low complexity" evidence="2">
    <location>
        <begin position="75"/>
        <end position="88"/>
    </location>
</feature>
<reference evidence="5" key="3">
    <citation type="submission" date="2018-08" db="UniProtKB">
        <authorList>
            <consortium name="EnsemblPlants"/>
        </authorList>
    </citation>
    <scope>IDENTIFICATION</scope>
    <source>
        <strain evidence="5">cv. Bd21</strain>
    </source>
</reference>
<dbReference type="PROSITE" id="PS50157">
    <property type="entry name" value="ZINC_FINGER_C2H2_2"/>
    <property type="match status" value="1"/>
</dbReference>
<feature type="region of interest" description="Disordered" evidence="2">
    <location>
        <begin position="127"/>
        <end position="167"/>
    </location>
</feature>
<feature type="domain" description="C2H2-type" evidence="3">
    <location>
        <begin position="92"/>
        <end position="121"/>
    </location>
</feature>